<keyword evidence="2" id="KW-1133">Transmembrane helix</keyword>
<reference evidence="3" key="1">
    <citation type="submission" date="2013-12" db="EMBL/GenBank/DDBJ databases">
        <authorList>
            <person name="Aslett M."/>
        </authorList>
    </citation>
    <scope>NUCLEOTIDE SEQUENCE [LARGE SCALE GENOMIC DNA]</scope>
    <source>
        <strain evidence="3">Lindley</strain>
    </source>
</reference>
<name>A0A183BVN8_GLOPA</name>
<feature type="compositionally biased region" description="Polar residues" evidence="1">
    <location>
        <begin position="139"/>
        <end position="155"/>
    </location>
</feature>
<keyword evidence="3" id="KW-1185">Reference proteome</keyword>
<feature type="region of interest" description="Disordered" evidence="1">
    <location>
        <begin position="105"/>
        <end position="224"/>
    </location>
</feature>
<proteinExistence type="predicted"/>
<protein>
    <submittedName>
        <fullName evidence="4">PhoLip_ATPase_C domain-containing protein</fullName>
    </submittedName>
</protein>
<organism evidence="3 4">
    <name type="scientific">Globodera pallida</name>
    <name type="common">Potato cyst nematode worm</name>
    <name type="synonym">Heterodera pallida</name>
    <dbReference type="NCBI Taxonomy" id="36090"/>
    <lineage>
        <taxon>Eukaryota</taxon>
        <taxon>Metazoa</taxon>
        <taxon>Ecdysozoa</taxon>
        <taxon>Nematoda</taxon>
        <taxon>Chromadorea</taxon>
        <taxon>Rhabditida</taxon>
        <taxon>Tylenchina</taxon>
        <taxon>Tylenchomorpha</taxon>
        <taxon>Tylenchoidea</taxon>
        <taxon>Heteroderidae</taxon>
        <taxon>Heteroderinae</taxon>
        <taxon>Globodera</taxon>
    </lineage>
</organism>
<dbReference type="WBParaSite" id="GPLIN_000467600">
    <property type="protein sequence ID" value="GPLIN_000467600"/>
    <property type="gene ID" value="GPLIN_000467600"/>
</dbReference>
<accession>A0A183BVN8</accession>
<reference evidence="3" key="2">
    <citation type="submission" date="2014-05" db="EMBL/GenBank/DDBJ databases">
        <title>The genome and life-stage specific transcriptomes of Globodera pallida elucidate key aspects of plant parasitism by a cyst nematode.</title>
        <authorList>
            <person name="Cotton J.A."/>
            <person name="Lilley C.J."/>
            <person name="Jones L.M."/>
            <person name="Kikuchi T."/>
            <person name="Reid A.J."/>
            <person name="Thorpe P."/>
            <person name="Tsai I.J."/>
            <person name="Beasley H."/>
            <person name="Blok V."/>
            <person name="Cock P.J.A."/>
            <person name="Van den Akker S.E."/>
            <person name="Holroyd N."/>
            <person name="Hunt M."/>
            <person name="Mantelin S."/>
            <person name="Naghra H."/>
            <person name="Pain A."/>
            <person name="Palomares-Rius J.E."/>
            <person name="Zarowiecki M."/>
            <person name="Berriman M."/>
            <person name="Jones J.T."/>
            <person name="Urwin P.E."/>
        </authorList>
    </citation>
    <scope>NUCLEOTIDE SEQUENCE [LARGE SCALE GENOMIC DNA]</scope>
    <source>
        <strain evidence="3">Lindley</strain>
    </source>
</reference>
<feature type="compositionally biased region" description="Basic and acidic residues" evidence="1">
    <location>
        <begin position="198"/>
        <end position="209"/>
    </location>
</feature>
<dbReference type="Proteomes" id="UP000050741">
    <property type="component" value="Unassembled WGS sequence"/>
</dbReference>
<sequence length="243" mass="27201">MFQSTPPTTPPPFDLLRLFLVYQILSQTHQHNVPYPTWALFIAFGLVVTSMASVPFIWFVRKFKIWRVEPDIPVASKCLGSTPSTTYMLRSDLSFNRILESRGSELQNIGKGGQRNGTVPGGGGSAPVSAKHHRHHNGTNDPNYNNHHTWHSSNAPPRGWRQQQRKKGSDTDLSPAVTNADSDKMRKQTQTSAGRKKSLAEDGRGEDGLGPRSNTIVSQHPDSWARNRHRINTLFPFPFAQPK</sequence>
<keyword evidence="2" id="KW-0812">Transmembrane</keyword>
<reference evidence="4" key="3">
    <citation type="submission" date="2016-06" db="UniProtKB">
        <authorList>
            <consortium name="WormBaseParasite"/>
        </authorList>
    </citation>
    <scope>IDENTIFICATION</scope>
</reference>
<feature type="compositionally biased region" description="Gly residues" evidence="1">
    <location>
        <begin position="110"/>
        <end position="125"/>
    </location>
</feature>
<evidence type="ECO:0000256" key="1">
    <source>
        <dbReference type="SAM" id="MobiDB-lite"/>
    </source>
</evidence>
<feature type="transmembrane region" description="Helical" evidence="2">
    <location>
        <begin position="38"/>
        <end position="60"/>
    </location>
</feature>
<dbReference type="AlphaFoldDB" id="A0A183BVN8"/>
<feature type="compositionally biased region" description="Polar residues" evidence="1">
    <location>
        <begin position="212"/>
        <end position="221"/>
    </location>
</feature>
<evidence type="ECO:0000313" key="4">
    <source>
        <dbReference type="WBParaSite" id="GPLIN_000467600"/>
    </source>
</evidence>
<keyword evidence="2" id="KW-0472">Membrane</keyword>
<evidence type="ECO:0000256" key="2">
    <source>
        <dbReference type="SAM" id="Phobius"/>
    </source>
</evidence>
<evidence type="ECO:0000313" key="3">
    <source>
        <dbReference type="Proteomes" id="UP000050741"/>
    </source>
</evidence>